<feature type="region of interest" description="Disordered" evidence="14">
    <location>
        <begin position="1"/>
        <end position="33"/>
    </location>
</feature>
<comment type="similarity">
    <text evidence="13">Belongs to the protein kinase superfamily.</text>
</comment>
<evidence type="ECO:0000256" key="2">
    <source>
        <dbReference type="ARBA" id="ARBA00012513"/>
    </source>
</evidence>
<dbReference type="PROSITE" id="PS50011">
    <property type="entry name" value="PROTEIN_KINASE_DOM"/>
    <property type="match status" value="1"/>
</dbReference>
<feature type="domain" description="Protein kinase" evidence="15">
    <location>
        <begin position="58"/>
        <end position="343"/>
    </location>
</feature>
<dbReference type="CDD" id="cd14066">
    <property type="entry name" value="STKc_IRAK"/>
    <property type="match status" value="1"/>
</dbReference>
<evidence type="ECO:0000313" key="17">
    <source>
        <dbReference type="Proteomes" id="UP001457282"/>
    </source>
</evidence>
<dbReference type="GO" id="GO:0004674">
    <property type="term" value="F:protein serine/threonine kinase activity"/>
    <property type="evidence" value="ECO:0007669"/>
    <property type="project" value="UniProtKB-KW"/>
</dbReference>
<keyword evidence="5" id="KW-0808">Transferase</keyword>
<accession>A0AAW1W2K7</accession>
<feature type="compositionally biased region" description="Polar residues" evidence="14">
    <location>
        <begin position="354"/>
        <end position="387"/>
    </location>
</feature>
<proteinExistence type="inferred from homology"/>
<dbReference type="Gene3D" id="3.30.200.20">
    <property type="entry name" value="Phosphorylase Kinase, domain 1"/>
    <property type="match status" value="1"/>
</dbReference>
<feature type="active site" description="Proton acceptor" evidence="10">
    <location>
        <position position="193"/>
    </location>
</feature>
<keyword evidence="17" id="KW-1185">Reference proteome</keyword>
<keyword evidence="4 13" id="KW-0723">Serine/threonine-protein kinase</keyword>
<evidence type="ECO:0000313" key="16">
    <source>
        <dbReference type="EMBL" id="KAK9913536.1"/>
    </source>
</evidence>
<dbReference type="InterPro" id="IPR008271">
    <property type="entry name" value="Ser/Thr_kinase_AS"/>
</dbReference>
<keyword evidence="6 12" id="KW-0547">Nucleotide-binding</keyword>
<dbReference type="PROSITE" id="PS00108">
    <property type="entry name" value="PROTEIN_KINASE_ST"/>
    <property type="match status" value="1"/>
</dbReference>
<dbReference type="FunFam" id="1.10.510.10:FF:000258">
    <property type="entry name" value="Probable serine/threonine-protein kinase PBL8"/>
    <property type="match status" value="1"/>
</dbReference>
<organism evidence="16 17">
    <name type="scientific">Rubus argutus</name>
    <name type="common">Southern blackberry</name>
    <dbReference type="NCBI Taxonomy" id="59490"/>
    <lineage>
        <taxon>Eukaryota</taxon>
        <taxon>Viridiplantae</taxon>
        <taxon>Streptophyta</taxon>
        <taxon>Embryophyta</taxon>
        <taxon>Tracheophyta</taxon>
        <taxon>Spermatophyta</taxon>
        <taxon>Magnoliopsida</taxon>
        <taxon>eudicotyledons</taxon>
        <taxon>Gunneridae</taxon>
        <taxon>Pentapetalae</taxon>
        <taxon>rosids</taxon>
        <taxon>fabids</taxon>
        <taxon>Rosales</taxon>
        <taxon>Rosaceae</taxon>
        <taxon>Rosoideae</taxon>
        <taxon>Rosoideae incertae sedis</taxon>
        <taxon>Rubus</taxon>
    </lineage>
</organism>
<feature type="binding site" evidence="11">
    <location>
        <position position="211"/>
    </location>
    <ligand>
        <name>Mg(2+)</name>
        <dbReference type="ChEBI" id="CHEBI:18420"/>
    </ligand>
</feature>
<keyword evidence="9 12" id="KW-0067">ATP-binding</keyword>
<dbReference type="InterPro" id="IPR017441">
    <property type="entry name" value="Protein_kinase_ATP_BS"/>
</dbReference>
<feature type="binding site" evidence="12">
    <location>
        <position position="96"/>
    </location>
    <ligand>
        <name>ATP</name>
        <dbReference type="ChEBI" id="CHEBI:30616"/>
    </ligand>
</feature>
<evidence type="ECO:0000256" key="14">
    <source>
        <dbReference type="SAM" id="MobiDB-lite"/>
    </source>
</evidence>
<dbReference type="Pfam" id="PF07714">
    <property type="entry name" value="PK_Tyr_Ser-Thr"/>
    <property type="match status" value="1"/>
</dbReference>
<dbReference type="PANTHER" id="PTHR45621">
    <property type="entry name" value="OS01G0588500 PROTEIN-RELATED"/>
    <property type="match status" value="1"/>
</dbReference>
<evidence type="ECO:0000256" key="8">
    <source>
        <dbReference type="ARBA" id="ARBA00022821"/>
    </source>
</evidence>
<sequence length="399" mass="44132">MGSCFSSRIKADSPPHNGNSRVSSVSVPSTPRTEGEILMSSNLKNFYFNELKTATRNFRPDSMVGEGGFGCVFKGWVDENALTATKPGTGMVIAVKRLNQEGLQGHKEWLTEINYLGQLRHPNLVKLIGYCLEDDHRLLVYEFMPRGSLDNHLFRRASYFQPLSWALRMKIALGAAKGLAFLHSDEAKVIYRDFKTSNILLDSTYNAKLSDFGLAKDGPAGDRSHVSTRVMGTYGYAAPEYMATGHLTAKSDVYSFGVVLLEMLSGRRAVDKNRPTGEHSLVEWAKPFLASKRRVLQIFDARIDGQYSVAAALKAVNLAIRCLSTEPKFRPIMNDVVKALEQLQESEDMEVPGPSQNEPRQNLHASSSNGPQNRRKSINGTSNTRTASVPRPSASRGNT</sequence>
<dbReference type="GO" id="GO:0046872">
    <property type="term" value="F:metal ion binding"/>
    <property type="evidence" value="ECO:0007669"/>
    <property type="project" value="UniProtKB-KW"/>
</dbReference>
<comment type="caution">
    <text evidence="16">The sequence shown here is derived from an EMBL/GenBank/DDBJ whole genome shotgun (WGS) entry which is preliminary data.</text>
</comment>
<evidence type="ECO:0000256" key="9">
    <source>
        <dbReference type="ARBA" id="ARBA00022840"/>
    </source>
</evidence>
<evidence type="ECO:0000256" key="11">
    <source>
        <dbReference type="PIRSR" id="PIRSR000615-3"/>
    </source>
</evidence>
<feature type="compositionally biased region" description="Low complexity" evidence="14">
    <location>
        <begin position="20"/>
        <end position="32"/>
    </location>
</feature>
<gene>
    <name evidence="16" type="ORF">M0R45_037349</name>
</gene>
<evidence type="ECO:0000256" key="13">
    <source>
        <dbReference type="RuleBase" id="RU000304"/>
    </source>
</evidence>
<dbReference type="SUPFAM" id="SSF56112">
    <property type="entry name" value="Protein kinase-like (PK-like)"/>
    <property type="match status" value="1"/>
</dbReference>
<evidence type="ECO:0000256" key="3">
    <source>
        <dbReference type="ARBA" id="ARBA00022475"/>
    </source>
</evidence>
<dbReference type="Proteomes" id="UP001457282">
    <property type="component" value="Unassembled WGS sequence"/>
</dbReference>
<evidence type="ECO:0000256" key="5">
    <source>
        <dbReference type="ARBA" id="ARBA00022679"/>
    </source>
</evidence>
<dbReference type="InterPro" id="IPR011009">
    <property type="entry name" value="Kinase-like_dom_sf"/>
</dbReference>
<feature type="region of interest" description="Disordered" evidence="14">
    <location>
        <begin position="345"/>
        <end position="399"/>
    </location>
</feature>
<dbReference type="Gene3D" id="1.10.510.10">
    <property type="entry name" value="Transferase(Phosphotransferase) domain 1"/>
    <property type="match status" value="1"/>
</dbReference>
<keyword evidence="3" id="KW-1003">Cell membrane</keyword>
<reference evidence="16 17" key="1">
    <citation type="journal article" date="2023" name="G3 (Bethesda)">
        <title>A chromosome-length genome assembly and annotation of blackberry (Rubus argutus, cv. 'Hillquist').</title>
        <authorList>
            <person name="Bruna T."/>
            <person name="Aryal R."/>
            <person name="Dudchenko O."/>
            <person name="Sargent D.J."/>
            <person name="Mead D."/>
            <person name="Buti M."/>
            <person name="Cavallini A."/>
            <person name="Hytonen T."/>
            <person name="Andres J."/>
            <person name="Pham M."/>
            <person name="Weisz D."/>
            <person name="Mascagni F."/>
            <person name="Usai G."/>
            <person name="Natali L."/>
            <person name="Bassil N."/>
            <person name="Fernandez G.E."/>
            <person name="Lomsadze A."/>
            <person name="Armour M."/>
            <person name="Olukolu B."/>
            <person name="Poorten T."/>
            <person name="Britton C."/>
            <person name="Davik J."/>
            <person name="Ashrafi H."/>
            <person name="Aiden E.L."/>
            <person name="Borodovsky M."/>
            <person name="Worthington M."/>
        </authorList>
    </citation>
    <scope>NUCLEOTIDE SEQUENCE [LARGE SCALE GENOMIC DNA]</scope>
    <source>
        <strain evidence="16">PI 553951</strain>
    </source>
</reference>
<keyword evidence="11" id="KW-0460">Magnesium</keyword>
<evidence type="ECO:0000256" key="7">
    <source>
        <dbReference type="ARBA" id="ARBA00022777"/>
    </source>
</evidence>
<dbReference type="InterPro" id="IPR050823">
    <property type="entry name" value="Plant_Ser_Thr_Prot_Kinase"/>
</dbReference>
<evidence type="ECO:0000256" key="12">
    <source>
        <dbReference type="PROSITE-ProRule" id="PRU10141"/>
    </source>
</evidence>
<name>A0AAW1W2K7_RUBAR</name>
<dbReference type="PROSITE" id="PS00107">
    <property type="entry name" value="PROTEIN_KINASE_ATP"/>
    <property type="match status" value="1"/>
</dbReference>
<dbReference type="GO" id="GO:0006952">
    <property type="term" value="P:defense response"/>
    <property type="evidence" value="ECO:0007669"/>
    <property type="project" value="UniProtKB-KW"/>
</dbReference>
<keyword evidence="8" id="KW-0611">Plant defense</keyword>
<evidence type="ECO:0000256" key="4">
    <source>
        <dbReference type="ARBA" id="ARBA00022527"/>
    </source>
</evidence>
<comment type="subcellular location">
    <subcellularLocation>
        <location evidence="1">Cell membrane</location>
    </subcellularLocation>
</comment>
<keyword evidence="3" id="KW-0472">Membrane</keyword>
<evidence type="ECO:0000256" key="6">
    <source>
        <dbReference type="ARBA" id="ARBA00022741"/>
    </source>
</evidence>
<dbReference type="EMBL" id="JBEDUW010000007">
    <property type="protein sequence ID" value="KAK9913536.1"/>
    <property type="molecule type" value="Genomic_DNA"/>
</dbReference>
<dbReference type="InterPro" id="IPR001245">
    <property type="entry name" value="Ser-Thr/Tyr_kinase_cat_dom"/>
</dbReference>
<dbReference type="InterPro" id="IPR000719">
    <property type="entry name" value="Prot_kinase_dom"/>
</dbReference>
<evidence type="ECO:0000259" key="15">
    <source>
        <dbReference type="PROSITE" id="PS50011"/>
    </source>
</evidence>
<dbReference type="EC" id="2.7.11.1" evidence="2"/>
<dbReference type="GO" id="GO:0005524">
    <property type="term" value="F:ATP binding"/>
    <property type="evidence" value="ECO:0007669"/>
    <property type="project" value="UniProtKB-UniRule"/>
</dbReference>
<dbReference type="FunFam" id="3.30.200.20:FF:000228">
    <property type="entry name" value="Serine/threonine-protein kinase BIK1"/>
    <property type="match status" value="1"/>
</dbReference>
<keyword evidence="11" id="KW-0479">Metal-binding</keyword>
<dbReference type="AlphaFoldDB" id="A0AAW1W2K7"/>
<keyword evidence="7" id="KW-0418">Kinase</keyword>
<feature type="binding site" evidence="11">
    <location>
        <position position="198"/>
    </location>
    <ligand>
        <name>Mg(2+)</name>
        <dbReference type="ChEBI" id="CHEBI:18420"/>
    </ligand>
</feature>
<dbReference type="GO" id="GO:0005886">
    <property type="term" value="C:plasma membrane"/>
    <property type="evidence" value="ECO:0007669"/>
    <property type="project" value="UniProtKB-SubCell"/>
</dbReference>
<protein>
    <recommendedName>
        <fullName evidence="2">non-specific serine/threonine protein kinase</fullName>
        <ecNumber evidence="2">2.7.11.1</ecNumber>
    </recommendedName>
</protein>
<evidence type="ECO:0000256" key="10">
    <source>
        <dbReference type="PIRSR" id="PIRSR000615-1"/>
    </source>
</evidence>
<evidence type="ECO:0000256" key="1">
    <source>
        <dbReference type="ARBA" id="ARBA00004236"/>
    </source>
</evidence>